<dbReference type="InterPro" id="IPR035472">
    <property type="entry name" value="RpiR-like_SIS"/>
</dbReference>
<dbReference type="CDD" id="cd05013">
    <property type="entry name" value="SIS_RpiR"/>
    <property type="match status" value="1"/>
</dbReference>
<evidence type="ECO:0000313" key="2">
    <source>
        <dbReference type="EMBL" id="GAK58707.1"/>
    </source>
</evidence>
<dbReference type="STRING" id="1499967.U27_05682"/>
<dbReference type="PANTHER" id="PTHR30390">
    <property type="entry name" value="SEDOHEPTULOSE 7-PHOSPHATE ISOMERASE / DNAA INITIATOR-ASSOCIATING FACTOR FOR REPLICATION INITIATION"/>
    <property type="match status" value="1"/>
</dbReference>
<dbReference type="InterPro" id="IPR046348">
    <property type="entry name" value="SIS_dom_sf"/>
</dbReference>
<dbReference type="SUPFAM" id="SSF53697">
    <property type="entry name" value="SIS domain"/>
    <property type="match status" value="1"/>
</dbReference>
<dbReference type="GO" id="GO:1901135">
    <property type="term" value="P:carbohydrate derivative metabolic process"/>
    <property type="evidence" value="ECO:0007669"/>
    <property type="project" value="InterPro"/>
</dbReference>
<dbReference type="PANTHER" id="PTHR30390:SF7">
    <property type="entry name" value="PHOSPHOHEPTOSE ISOMERASE"/>
    <property type="match status" value="1"/>
</dbReference>
<organism evidence="2">
    <name type="scientific">Vecturithrix granuli</name>
    <dbReference type="NCBI Taxonomy" id="1499967"/>
    <lineage>
        <taxon>Bacteria</taxon>
        <taxon>Candidatus Moduliflexota</taxon>
        <taxon>Candidatus Vecturitrichia</taxon>
        <taxon>Candidatus Vecturitrichales</taxon>
        <taxon>Candidatus Vecturitrichaceae</taxon>
        <taxon>Candidatus Vecturithrix</taxon>
    </lineage>
</organism>
<dbReference type="PROSITE" id="PS51464">
    <property type="entry name" value="SIS"/>
    <property type="match status" value="1"/>
</dbReference>
<evidence type="ECO:0000313" key="3">
    <source>
        <dbReference type="Proteomes" id="UP000030661"/>
    </source>
</evidence>
<keyword evidence="3" id="KW-1185">Reference proteome</keyword>
<dbReference type="InterPro" id="IPR050099">
    <property type="entry name" value="SIS_GmhA/DiaA_subfam"/>
</dbReference>
<feature type="domain" description="SIS" evidence="1">
    <location>
        <begin position="41"/>
        <end position="210"/>
    </location>
</feature>
<evidence type="ECO:0000259" key="1">
    <source>
        <dbReference type="PROSITE" id="PS51464"/>
    </source>
</evidence>
<proteinExistence type="predicted"/>
<dbReference type="InterPro" id="IPR001347">
    <property type="entry name" value="SIS_dom"/>
</dbReference>
<dbReference type="Proteomes" id="UP000030661">
    <property type="component" value="Unassembled WGS sequence"/>
</dbReference>
<dbReference type="Pfam" id="PF13580">
    <property type="entry name" value="SIS_2"/>
    <property type="match status" value="1"/>
</dbReference>
<dbReference type="HOGENOM" id="CLU_089975_0_0_0"/>
<dbReference type="eggNOG" id="COG4821">
    <property type="taxonomic scope" value="Bacteria"/>
</dbReference>
<gene>
    <name evidence="2" type="ORF">U27_05682</name>
</gene>
<sequence>MDHHSNGVLSGIDQYFTIVTQHLEKVFISQREMMARVADVWTEAIQQDHLIYVFGSGHSRYIAGELFFRAGGLGAIMLIDDPTAGLAERVEGYAANFMGKYDIQPGDALVIVSQSGINPVPIEVALEGKQMGATVIAVTSLTHSQSTPARHSYGRKLYEVADIVLDTMVPKGDAVVELPESGWRTSPISTIISVAMLNAIVAQTAQNLEKLGITPPVFISANVPEGDAHNQQVVEKYWRRLARFPLRQIQSG</sequence>
<dbReference type="GO" id="GO:0097367">
    <property type="term" value="F:carbohydrate derivative binding"/>
    <property type="evidence" value="ECO:0007669"/>
    <property type="project" value="InterPro"/>
</dbReference>
<reference evidence="2" key="1">
    <citation type="journal article" date="2015" name="PeerJ">
        <title>First genomic representation of candidate bacterial phylum KSB3 points to enhanced environmental sensing as a trigger of wastewater bulking.</title>
        <authorList>
            <person name="Sekiguchi Y."/>
            <person name="Ohashi A."/>
            <person name="Parks D.H."/>
            <person name="Yamauchi T."/>
            <person name="Tyson G.W."/>
            <person name="Hugenholtz P."/>
        </authorList>
    </citation>
    <scope>NUCLEOTIDE SEQUENCE [LARGE SCALE GENOMIC DNA]</scope>
</reference>
<dbReference type="EMBL" id="DF820468">
    <property type="protein sequence ID" value="GAK58707.1"/>
    <property type="molecule type" value="Genomic_DNA"/>
</dbReference>
<dbReference type="AlphaFoldDB" id="A0A081C2A2"/>
<dbReference type="Gene3D" id="3.40.50.10490">
    <property type="entry name" value="Glucose-6-phosphate isomerase like protein, domain 1"/>
    <property type="match status" value="1"/>
</dbReference>
<accession>A0A081C2A2</accession>
<name>A0A081C2A2_VECG1</name>
<dbReference type="NCBIfam" id="NF002805">
    <property type="entry name" value="PRK02947.1"/>
    <property type="match status" value="1"/>
</dbReference>
<protein>
    <recommendedName>
        <fullName evidence="1">SIS domain-containing protein</fullName>
    </recommendedName>
</protein>